<evidence type="ECO:0000313" key="1">
    <source>
        <dbReference type="EMBL" id="GAA3966385.1"/>
    </source>
</evidence>
<reference evidence="2" key="1">
    <citation type="journal article" date="2019" name="Int. J. Syst. Evol. Microbiol.">
        <title>The Global Catalogue of Microorganisms (GCM) 10K type strain sequencing project: providing services to taxonomists for standard genome sequencing and annotation.</title>
        <authorList>
            <consortium name="The Broad Institute Genomics Platform"/>
            <consortium name="The Broad Institute Genome Sequencing Center for Infectious Disease"/>
            <person name="Wu L."/>
            <person name="Ma J."/>
        </authorList>
    </citation>
    <scope>NUCLEOTIDE SEQUENCE [LARGE SCALE GENOMIC DNA]</scope>
    <source>
        <strain evidence="2">JCM 16601</strain>
    </source>
</reference>
<proteinExistence type="predicted"/>
<dbReference type="EMBL" id="BAAAZC010000009">
    <property type="protein sequence ID" value="GAA3966385.1"/>
    <property type="molecule type" value="Genomic_DNA"/>
</dbReference>
<name>A0ABP7PL38_9SPHI</name>
<evidence type="ECO:0000313" key="2">
    <source>
        <dbReference type="Proteomes" id="UP001500742"/>
    </source>
</evidence>
<gene>
    <name evidence="1" type="ORF">GCM10022210_13650</name>
</gene>
<organism evidence="1 2">
    <name type="scientific">Mucilaginibacter dorajii</name>
    <dbReference type="NCBI Taxonomy" id="692994"/>
    <lineage>
        <taxon>Bacteria</taxon>
        <taxon>Pseudomonadati</taxon>
        <taxon>Bacteroidota</taxon>
        <taxon>Sphingobacteriia</taxon>
        <taxon>Sphingobacteriales</taxon>
        <taxon>Sphingobacteriaceae</taxon>
        <taxon>Mucilaginibacter</taxon>
    </lineage>
</organism>
<dbReference type="Proteomes" id="UP001500742">
    <property type="component" value="Unassembled WGS sequence"/>
</dbReference>
<comment type="caution">
    <text evidence="1">The sequence shown here is derived from an EMBL/GenBank/DDBJ whole genome shotgun (WGS) entry which is preliminary data.</text>
</comment>
<keyword evidence="2" id="KW-1185">Reference proteome</keyword>
<protein>
    <submittedName>
        <fullName evidence="1">Uncharacterized protein</fullName>
    </submittedName>
</protein>
<sequence>MVSLLSTVAAVVAAGLSAVLFWLQAAKLPASIIPNVNFVKIEALVFIISIKNLKKFDKDKLSLQVS</sequence>
<accession>A0ABP7PL38</accession>